<dbReference type="FunFam" id="3.30.420.10:FF:000002">
    <property type="entry name" value="Crossover junction endodeoxyribonuclease RuvC"/>
    <property type="match status" value="1"/>
</dbReference>
<comment type="function">
    <text evidence="13">The RuvA-RuvB-RuvC complex processes Holliday junction (HJ) DNA during genetic recombination and DNA repair. Endonuclease that resolves HJ intermediates. Cleaves cruciform DNA by making single-stranded nicks across the HJ at symmetrical positions within the homologous arms, yielding a 5'-phosphate and a 3'-hydroxyl group; requires a central core of homology in the junction. The consensus cleavage sequence is 5'-(A/T)TT(C/G)-3'. Cleavage occurs on the 3'-side of the TT dinucleotide at the point of strand exchange. HJ branch migration catalyzed by RuvA-RuvB allows RuvC to scan DNA until it finds its consensus sequence, where it cleaves and resolves the cruciform DNA.</text>
</comment>
<dbReference type="EC" id="3.1.21.10" evidence="13 14"/>
<dbReference type="NCBIfam" id="NF000711">
    <property type="entry name" value="PRK00039.2-1"/>
    <property type="match status" value="1"/>
</dbReference>
<dbReference type="NCBIfam" id="TIGR00228">
    <property type="entry name" value="ruvC"/>
    <property type="match status" value="1"/>
</dbReference>
<comment type="cofactor">
    <cofactor evidence="13">
        <name>Mg(2+)</name>
        <dbReference type="ChEBI" id="CHEBI:18420"/>
    </cofactor>
    <text evidence="13">Binds 2 Mg(2+) ion per subunit.</text>
</comment>
<keyword evidence="5 13" id="KW-0255">Endonuclease</keyword>
<dbReference type="Pfam" id="PF02075">
    <property type="entry name" value="RuvC"/>
    <property type="match status" value="1"/>
</dbReference>
<feature type="binding site" evidence="13">
    <location>
        <position position="141"/>
    </location>
    <ligand>
        <name>Mg(2+)</name>
        <dbReference type="ChEBI" id="CHEBI:18420"/>
        <label>1</label>
    </ligand>
</feature>
<dbReference type="SUPFAM" id="SSF53098">
    <property type="entry name" value="Ribonuclease H-like"/>
    <property type="match status" value="1"/>
</dbReference>
<proteinExistence type="inferred from homology"/>
<feature type="active site" evidence="13">
    <location>
        <position position="7"/>
    </location>
</feature>
<comment type="catalytic activity">
    <reaction evidence="12 13">
        <text>Endonucleolytic cleavage at a junction such as a reciprocal single-stranded crossover between two homologous DNA duplexes (Holliday junction).</text>
        <dbReference type="EC" id="3.1.21.10"/>
    </reaction>
</comment>
<keyword evidence="11 13" id="KW-0234">DNA repair</keyword>
<comment type="caution">
    <text evidence="15">The sequence shown here is derived from an EMBL/GenBank/DDBJ whole genome shotgun (WGS) entry which is preliminary data.</text>
</comment>
<comment type="subunit">
    <text evidence="13">Homodimer which binds Holliday junction (HJ) DNA. The HJ becomes 2-fold symmetrical on binding to RuvC with unstacked arms; it has a different conformation from HJ DNA in complex with RuvA. In the full resolvosome a probable DNA-RuvA(4)-RuvB(12)-RuvC(2) complex forms which resolves the HJ.</text>
</comment>
<protein>
    <recommendedName>
        <fullName evidence="13 14">Crossover junction endodeoxyribonuclease RuvC</fullName>
        <ecNumber evidence="13 14">3.1.21.10</ecNumber>
    </recommendedName>
    <alternativeName>
        <fullName evidence="13">Holliday junction nuclease RuvC</fullName>
    </alternativeName>
    <alternativeName>
        <fullName evidence="13">Holliday junction resolvase RuvC</fullName>
    </alternativeName>
</protein>
<dbReference type="GO" id="GO:0005737">
    <property type="term" value="C:cytoplasm"/>
    <property type="evidence" value="ECO:0007669"/>
    <property type="project" value="UniProtKB-SubCell"/>
</dbReference>
<evidence type="ECO:0000256" key="1">
    <source>
        <dbReference type="ARBA" id="ARBA00009518"/>
    </source>
</evidence>
<gene>
    <name evidence="13" type="primary">ruvC</name>
    <name evidence="15" type="ORF">COW24_04060</name>
</gene>
<evidence type="ECO:0000313" key="16">
    <source>
        <dbReference type="Proteomes" id="UP000230292"/>
    </source>
</evidence>
<comment type="similarity">
    <text evidence="1 13">Belongs to the RuvC family.</text>
</comment>
<evidence type="ECO:0000313" key="15">
    <source>
        <dbReference type="EMBL" id="PIW36710.1"/>
    </source>
</evidence>
<dbReference type="EMBL" id="PFGC01000042">
    <property type="protein sequence ID" value="PIW36710.1"/>
    <property type="molecule type" value="Genomic_DNA"/>
</dbReference>
<reference evidence="15 16" key="1">
    <citation type="submission" date="2017-09" db="EMBL/GenBank/DDBJ databases">
        <title>Depth-based differentiation of microbial function through sediment-hosted aquifers and enrichment of novel symbionts in the deep terrestrial subsurface.</title>
        <authorList>
            <person name="Probst A.J."/>
            <person name="Ladd B."/>
            <person name="Jarett J.K."/>
            <person name="Geller-Mcgrath D.E."/>
            <person name="Sieber C.M."/>
            <person name="Emerson J.B."/>
            <person name="Anantharaman K."/>
            <person name="Thomas B.C."/>
            <person name="Malmstrom R."/>
            <person name="Stieglmeier M."/>
            <person name="Klingl A."/>
            <person name="Woyke T."/>
            <person name="Ryan C.M."/>
            <person name="Banfield J.F."/>
        </authorList>
    </citation>
    <scope>NUCLEOTIDE SEQUENCE [LARGE SCALE GENOMIC DNA]</scope>
    <source>
        <strain evidence="15">CG15_BIG_FIL_POST_REV_8_21_14_020_45_12</strain>
    </source>
</reference>
<evidence type="ECO:0000256" key="6">
    <source>
        <dbReference type="ARBA" id="ARBA00022763"/>
    </source>
</evidence>
<keyword evidence="9 13" id="KW-0238">DNA-binding</keyword>
<evidence type="ECO:0000256" key="8">
    <source>
        <dbReference type="ARBA" id="ARBA00022842"/>
    </source>
</evidence>
<dbReference type="PROSITE" id="PS01321">
    <property type="entry name" value="RUVC"/>
    <property type="match status" value="1"/>
</dbReference>
<dbReference type="GO" id="GO:0006310">
    <property type="term" value="P:DNA recombination"/>
    <property type="evidence" value="ECO:0007669"/>
    <property type="project" value="UniProtKB-UniRule"/>
</dbReference>
<dbReference type="GO" id="GO:0000287">
    <property type="term" value="F:magnesium ion binding"/>
    <property type="evidence" value="ECO:0007669"/>
    <property type="project" value="UniProtKB-UniRule"/>
</dbReference>
<dbReference type="PRINTS" id="PR00696">
    <property type="entry name" value="RSOLVASERUVC"/>
</dbReference>
<evidence type="ECO:0000256" key="5">
    <source>
        <dbReference type="ARBA" id="ARBA00022759"/>
    </source>
</evidence>
<keyword evidence="10 13" id="KW-0233">DNA recombination</keyword>
<feature type="binding site" evidence="13">
    <location>
        <position position="68"/>
    </location>
    <ligand>
        <name>Mg(2+)</name>
        <dbReference type="ChEBI" id="CHEBI:18420"/>
        <label>2</label>
    </ligand>
</feature>
<dbReference type="HAMAP" id="MF_00034">
    <property type="entry name" value="RuvC"/>
    <property type="match status" value="1"/>
</dbReference>
<evidence type="ECO:0000256" key="14">
    <source>
        <dbReference type="NCBIfam" id="TIGR00228"/>
    </source>
</evidence>
<keyword evidence="6 13" id="KW-0227">DNA damage</keyword>
<dbReference type="AlphaFoldDB" id="A0A2M7H3A1"/>
<keyword evidence="8 13" id="KW-0460">Magnesium</keyword>
<dbReference type="PANTHER" id="PTHR30194:SF3">
    <property type="entry name" value="CROSSOVER JUNCTION ENDODEOXYRIBONUCLEASE RUVC"/>
    <property type="match status" value="1"/>
</dbReference>
<evidence type="ECO:0000256" key="11">
    <source>
        <dbReference type="ARBA" id="ARBA00023204"/>
    </source>
</evidence>
<keyword evidence="4 13" id="KW-0479">Metal-binding</keyword>
<dbReference type="GO" id="GO:0048476">
    <property type="term" value="C:Holliday junction resolvase complex"/>
    <property type="evidence" value="ECO:0007669"/>
    <property type="project" value="UniProtKB-UniRule"/>
</dbReference>
<dbReference type="InterPro" id="IPR012337">
    <property type="entry name" value="RNaseH-like_sf"/>
</dbReference>
<keyword evidence="7 13" id="KW-0378">Hydrolase</keyword>
<feature type="active site" evidence="13">
    <location>
        <position position="141"/>
    </location>
</feature>
<name>A0A2M7H3A1_9BACT</name>
<dbReference type="PANTHER" id="PTHR30194">
    <property type="entry name" value="CROSSOVER JUNCTION ENDODEOXYRIBONUCLEASE RUVC"/>
    <property type="match status" value="1"/>
</dbReference>
<evidence type="ECO:0000256" key="3">
    <source>
        <dbReference type="ARBA" id="ARBA00022722"/>
    </source>
</evidence>
<feature type="active site" evidence="13">
    <location>
        <position position="68"/>
    </location>
</feature>
<dbReference type="GO" id="GO:0003677">
    <property type="term" value="F:DNA binding"/>
    <property type="evidence" value="ECO:0007669"/>
    <property type="project" value="UniProtKB-KW"/>
</dbReference>
<accession>A0A2M7H3A1</accession>
<dbReference type="InterPro" id="IPR002176">
    <property type="entry name" value="X-over_junc_endoDNase_RuvC"/>
</dbReference>
<dbReference type="GO" id="GO:0008821">
    <property type="term" value="F:crossover junction DNA endonuclease activity"/>
    <property type="evidence" value="ECO:0007669"/>
    <property type="project" value="UniProtKB-UniRule"/>
</dbReference>
<dbReference type="InterPro" id="IPR020563">
    <property type="entry name" value="X-over_junc_endoDNase_Mg_BS"/>
</dbReference>
<sequence length="164" mass="17633">MRVLGIDPGIDLMGFGLIEIGPGRPELIECGVVRTSRELSTAERLAELYTDLSALLIKFGKIDVAGVEELFFAKNVTTAFLVGQARGVILLCLAESKLPIIEIKPVEVKQAMTGSGNADKKEVQKMVQLNFGLSEPPQPDDAADAVAVAVAAGAMYKRNQQQNY</sequence>
<dbReference type="Gene3D" id="3.30.420.10">
    <property type="entry name" value="Ribonuclease H-like superfamily/Ribonuclease H"/>
    <property type="match status" value="1"/>
</dbReference>
<comment type="subcellular location">
    <subcellularLocation>
        <location evidence="13">Cytoplasm</location>
    </subcellularLocation>
</comment>
<evidence type="ECO:0000256" key="9">
    <source>
        <dbReference type="ARBA" id="ARBA00023125"/>
    </source>
</evidence>
<feature type="binding site" evidence="13">
    <location>
        <position position="7"/>
    </location>
    <ligand>
        <name>Mg(2+)</name>
        <dbReference type="ChEBI" id="CHEBI:18420"/>
        <label>1</label>
    </ligand>
</feature>
<dbReference type="GO" id="GO:0006281">
    <property type="term" value="P:DNA repair"/>
    <property type="evidence" value="ECO:0007669"/>
    <property type="project" value="UniProtKB-UniRule"/>
</dbReference>
<dbReference type="Proteomes" id="UP000230292">
    <property type="component" value="Unassembled WGS sequence"/>
</dbReference>
<keyword evidence="3 13" id="KW-0540">Nuclease</keyword>
<dbReference type="CDD" id="cd16962">
    <property type="entry name" value="RuvC"/>
    <property type="match status" value="1"/>
</dbReference>
<evidence type="ECO:0000256" key="13">
    <source>
        <dbReference type="HAMAP-Rule" id="MF_00034"/>
    </source>
</evidence>
<evidence type="ECO:0000256" key="10">
    <source>
        <dbReference type="ARBA" id="ARBA00023172"/>
    </source>
</evidence>
<keyword evidence="2 13" id="KW-0963">Cytoplasm</keyword>
<organism evidence="15 16">
    <name type="scientific">Candidatus Kerfeldbacteria bacterium CG15_BIG_FIL_POST_REV_8_21_14_020_45_12</name>
    <dbReference type="NCBI Taxonomy" id="2014247"/>
    <lineage>
        <taxon>Bacteria</taxon>
        <taxon>Candidatus Kerfeldiibacteriota</taxon>
    </lineage>
</organism>
<evidence type="ECO:0000256" key="2">
    <source>
        <dbReference type="ARBA" id="ARBA00022490"/>
    </source>
</evidence>
<dbReference type="InterPro" id="IPR036397">
    <property type="entry name" value="RNaseH_sf"/>
</dbReference>
<evidence type="ECO:0000256" key="7">
    <source>
        <dbReference type="ARBA" id="ARBA00022801"/>
    </source>
</evidence>
<evidence type="ECO:0000256" key="12">
    <source>
        <dbReference type="ARBA" id="ARBA00029354"/>
    </source>
</evidence>
<evidence type="ECO:0000256" key="4">
    <source>
        <dbReference type="ARBA" id="ARBA00022723"/>
    </source>
</evidence>